<dbReference type="EMBL" id="JBJQND010000007">
    <property type="protein sequence ID" value="KAL3871153.1"/>
    <property type="molecule type" value="Genomic_DNA"/>
</dbReference>
<protein>
    <submittedName>
        <fullName evidence="4">Uncharacterized protein</fullName>
    </submittedName>
</protein>
<keyword evidence="5" id="KW-1185">Reference proteome</keyword>
<organism evidence="4 5">
    <name type="scientific">Sinanodonta woodiana</name>
    <name type="common">Chinese pond mussel</name>
    <name type="synonym">Anodonta woodiana</name>
    <dbReference type="NCBI Taxonomy" id="1069815"/>
    <lineage>
        <taxon>Eukaryota</taxon>
        <taxon>Metazoa</taxon>
        <taxon>Spiralia</taxon>
        <taxon>Lophotrochozoa</taxon>
        <taxon>Mollusca</taxon>
        <taxon>Bivalvia</taxon>
        <taxon>Autobranchia</taxon>
        <taxon>Heteroconchia</taxon>
        <taxon>Palaeoheterodonta</taxon>
        <taxon>Unionida</taxon>
        <taxon>Unionoidea</taxon>
        <taxon>Unionidae</taxon>
        <taxon>Unioninae</taxon>
        <taxon>Sinanodonta</taxon>
    </lineage>
</organism>
<proteinExistence type="predicted"/>
<dbReference type="SUPFAM" id="SSF53649">
    <property type="entry name" value="Alkaline phosphatase-like"/>
    <property type="match status" value="1"/>
</dbReference>
<reference evidence="4 5" key="1">
    <citation type="submission" date="2024-11" db="EMBL/GenBank/DDBJ databases">
        <title>Chromosome-level genome assembly of the freshwater bivalve Anodonta woodiana.</title>
        <authorList>
            <person name="Chen X."/>
        </authorList>
    </citation>
    <scope>NUCLEOTIDE SEQUENCE [LARGE SCALE GENOMIC DNA]</scope>
    <source>
        <strain evidence="4">MN2024</strain>
        <tissue evidence="4">Gills</tissue>
    </source>
</reference>
<accession>A0ABD3WEJ4</accession>
<gene>
    <name evidence="4" type="ORF">ACJMK2_039170</name>
</gene>
<keyword evidence="3" id="KW-0325">Glycoprotein</keyword>
<evidence type="ECO:0000256" key="2">
    <source>
        <dbReference type="ARBA" id="ARBA00022837"/>
    </source>
</evidence>
<evidence type="ECO:0000313" key="5">
    <source>
        <dbReference type="Proteomes" id="UP001634394"/>
    </source>
</evidence>
<dbReference type="PANTHER" id="PTHR10342">
    <property type="entry name" value="ARYLSULFATASE"/>
    <property type="match status" value="1"/>
</dbReference>
<keyword evidence="1" id="KW-0479">Metal-binding</keyword>
<evidence type="ECO:0000256" key="1">
    <source>
        <dbReference type="ARBA" id="ARBA00022723"/>
    </source>
</evidence>
<dbReference type="AlphaFoldDB" id="A0ABD3WEJ4"/>
<dbReference type="PANTHER" id="PTHR10342:SF274">
    <property type="entry name" value="ARYLSULFATASE B"/>
    <property type="match status" value="1"/>
</dbReference>
<sequence>GNSSWIPPPDTNFALFKSNRSVKVMQTKTKNVWLFNIAKDPYEEVDLSDAYPSKVKEMLDRLSYYQSTAVPCHYPKSDPRADPKLHGGFWGPWE</sequence>
<dbReference type="Gene3D" id="3.30.1120.10">
    <property type="match status" value="1"/>
</dbReference>
<name>A0ABD3WEJ4_SINWO</name>
<evidence type="ECO:0000256" key="3">
    <source>
        <dbReference type="ARBA" id="ARBA00023180"/>
    </source>
</evidence>
<dbReference type="InterPro" id="IPR017850">
    <property type="entry name" value="Alkaline_phosphatase_core_sf"/>
</dbReference>
<dbReference type="Proteomes" id="UP001634394">
    <property type="component" value="Unassembled WGS sequence"/>
</dbReference>
<comment type="caution">
    <text evidence="4">The sequence shown here is derived from an EMBL/GenBank/DDBJ whole genome shotgun (WGS) entry which is preliminary data.</text>
</comment>
<evidence type="ECO:0000313" key="4">
    <source>
        <dbReference type="EMBL" id="KAL3871153.1"/>
    </source>
</evidence>
<dbReference type="GO" id="GO:0046872">
    <property type="term" value="F:metal ion binding"/>
    <property type="evidence" value="ECO:0007669"/>
    <property type="project" value="UniProtKB-KW"/>
</dbReference>
<feature type="non-terminal residue" evidence="4">
    <location>
        <position position="1"/>
    </location>
</feature>
<dbReference type="InterPro" id="IPR047115">
    <property type="entry name" value="ARSB"/>
</dbReference>
<keyword evidence="2" id="KW-0106">Calcium</keyword>